<keyword evidence="1" id="KW-0732">Signal</keyword>
<proteinExistence type="predicted"/>
<sequence length="120" mass="12865">MPARCIRGFAVLALAAALAACGKPVPPDKAGYVGEWKQPTMYLLITQDGSVRYKRLKGGGSTSITGPLQGFEGDNFEVGLGPIRSTFVVTRPPREANGRWTMVVDGVELTRTSDLQSMAH</sequence>
<accession>A0A2W5QEV8</accession>
<evidence type="ECO:0000256" key="1">
    <source>
        <dbReference type="SAM" id="SignalP"/>
    </source>
</evidence>
<feature type="signal peptide" evidence="1">
    <location>
        <begin position="1"/>
        <end position="19"/>
    </location>
</feature>
<evidence type="ECO:0000313" key="3">
    <source>
        <dbReference type="Proteomes" id="UP000249135"/>
    </source>
</evidence>
<reference evidence="2 3" key="1">
    <citation type="submission" date="2017-08" db="EMBL/GenBank/DDBJ databases">
        <title>Infants hospitalized years apart are colonized by the same room-sourced microbial strains.</title>
        <authorList>
            <person name="Brooks B."/>
            <person name="Olm M.R."/>
            <person name="Firek B.A."/>
            <person name="Baker R."/>
            <person name="Thomas B.C."/>
            <person name="Morowitz M.J."/>
            <person name="Banfield J.F."/>
        </authorList>
    </citation>
    <scope>NUCLEOTIDE SEQUENCE [LARGE SCALE GENOMIC DNA]</scope>
    <source>
        <strain evidence="2">S2_005_003_R2_41</strain>
    </source>
</reference>
<dbReference type="PROSITE" id="PS51257">
    <property type="entry name" value="PROKAR_LIPOPROTEIN"/>
    <property type="match status" value="1"/>
</dbReference>
<dbReference type="AlphaFoldDB" id="A0A2W5QEV8"/>
<evidence type="ECO:0008006" key="4">
    <source>
        <dbReference type="Google" id="ProtNLM"/>
    </source>
</evidence>
<comment type="caution">
    <text evidence="2">The sequence shown here is derived from an EMBL/GenBank/DDBJ whole genome shotgun (WGS) entry which is preliminary data.</text>
</comment>
<gene>
    <name evidence="2" type="ORF">DI563_08700</name>
</gene>
<feature type="chain" id="PRO_5015862592" description="Lipoprotein" evidence="1">
    <location>
        <begin position="20"/>
        <end position="120"/>
    </location>
</feature>
<protein>
    <recommendedName>
        <fullName evidence="4">Lipoprotein</fullName>
    </recommendedName>
</protein>
<name>A0A2W5QEV8_VARPD</name>
<dbReference type="EMBL" id="QFPP01000075">
    <property type="protein sequence ID" value="PZQ75758.1"/>
    <property type="molecule type" value="Genomic_DNA"/>
</dbReference>
<evidence type="ECO:0000313" key="2">
    <source>
        <dbReference type="EMBL" id="PZQ75758.1"/>
    </source>
</evidence>
<dbReference type="Proteomes" id="UP000249135">
    <property type="component" value="Unassembled WGS sequence"/>
</dbReference>
<organism evidence="2 3">
    <name type="scientific">Variovorax paradoxus</name>
    <dbReference type="NCBI Taxonomy" id="34073"/>
    <lineage>
        <taxon>Bacteria</taxon>
        <taxon>Pseudomonadati</taxon>
        <taxon>Pseudomonadota</taxon>
        <taxon>Betaproteobacteria</taxon>
        <taxon>Burkholderiales</taxon>
        <taxon>Comamonadaceae</taxon>
        <taxon>Variovorax</taxon>
    </lineage>
</organism>